<dbReference type="SUPFAM" id="SSF50800">
    <property type="entry name" value="PK beta-barrel domain-like"/>
    <property type="match status" value="1"/>
</dbReference>
<dbReference type="InterPro" id="IPR005302">
    <property type="entry name" value="MoCF_Sase_C"/>
</dbReference>
<organism evidence="2 3">
    <name type="scientific">Maioricimonas rarisocia</name>
    <dbReference type="NCBI Taxonomy" id="2528026"/>
    <lineage>
        <taxon>Bacteria</taxon>
        <taxon>Pseudomonadati</taxon>
        <taxon>Planctomycetota</taxon>
        <taxon>Planctomycetia</taxon>
        <taxon>Planctomycetales</taxon>
        <taxon>Planctomycetaceae</taxon>
        <taxon>Maioricimonas</taxon>
    </lineage>
</organism>
<dbReference type="AlphaFoldDB" id="A0A517Z1M4"/>
<dbReference type="InterPro" id="IPR005163">
    <property type="entry name" value="Tri_helical_YiiM-like"/>
</dbReference>
<gene>
    <name evidence="2" type="ORF">Mal4_06680</name>
</gene>
<accession>A0A517Z1M4</accession>
<dbReference type="GO" id="GO:0030170">
    <property type="term" value="F:pyridoxal phosphate binding"/>
    <property type="evidence" value="ECO:0007669"/>
    <property type="project" value="InterPro"/>
</dbReference>
<dbReference type="KEGG" id="mri:Mal4_06680"/>
<dbReference type="InterPro" id="IPR011037">
    <property type="entry name" value="Pyrv_Knase-like_insert_dom_sf"/>
</dbReference>
<dbReference type="Proteomes" id="UP000320496">
    <property type="component" value="Chromosome"/>
</dbReference>
<dbReference type="Gene3D" id="2.40.33.20">
    <property type="entry name" value="PK beta-barrel domain-like"/>
    <property type="match status" value="1"/>
</dbReference>
<dbReference type="GO" id="GO:0003824">
    <property type="term" value="F:catalytic activity"/>
    <property type="evidence" value="ECO:0007669"/>
    <property type="project" value="InterPro"/>
</dbReference>
<dbReference type="RefSeq" id="WP_145367049.1">
    <property type="nucleotide sequence ID" value="NZ_CP036275.1"/>
</dbReference>
<proteinExistence type="predicted"/>
<dbReference type="PANTHER" id="PTHR30212:SF2">
    <property type="entry name" value="PROTEIN YIIM"/>
    <property type="match status" value="1"/>
</dbReference>
<dbReference type="GO" id="GO:0030151">
    <property type="term" value="F:molybdenum ion binding"/>
    <property type="evidence" value="ECO:0007669"/>
    <property type="project" value="InterPro"/>
</dbReference>
<dbReference type="Pfam" id="PF03473">
    <property type="entry name" value="MOSC"/>
    <property type="match status" value="1"/>
</dbReference>
<dbReference type="Pfam" id="PF03475">
    <property type="entry name" value="YiiM_3-alpha"/>
    <property type="match status" value="1"/>
</dbReference>
<reference evidence="2 3" key="1">
    <citation type="submission" date="2019-02" db="EMBL/GenBank/DDBJ databases">
        <title>Deep-cultivation of Planctomycetes and their phenomic and genomic characterization uncovers novel biology.</title>
        <authorList>
            <person name="Wiegand S."/>
            <person name="Jogler M."/>
            <person name="Boedeker C."/>
            <person name="Pinto D."/>
            <person name="Vollmers J."/>
            <person name="Rivas-Marin E."/>
            <person name="Kohn T."/>
            <person name="Peeters S.H."/>
            <person name="Heuer A."/>
            <person name="Rast P."/>
            <person name="Oberbeckmann S."/>
            <person name="Bunk B."/>
            <person name="Jeske O."/>
            <person name="Meyerdierks A."/>
            <person name="Storesund J.E."/>
            <person name="Kallscheuer N."/>
            <person name="Luecker S."/>
            <person name="Lage O.M."/>
            <person name="Pohl T."/>
            <person name="Merkel B.J."/>
            <person name="Hornburger P."/>
            <person name="Mueller R.-W."/>
            <person name="Bruemmer F."/>
            <person name="Labrenz M."/>
            <person name="Spormann A.M."/>
            <person name="Op den Camp H."/>
            <person name="Overmann J."/>
            <person name="Amann R."/>
            <person name="Jetten M.S.M."/>
            <person name="Mascher T."/>
            <person name="Medema M.H."/>
            <person name="Devos D.P."/>
            <person name="Kaster A.-K."/>
            <person name="Ovreas L."/>
            <person name="Rohde M."/>
            <person name="Galperin M.Y."/>
            <person name="Jogler C."/>
        </authorList>
    </citation>
    <scope>NUCLEOTIDE SEQUENCE [LARGE SCALE GENOMIC DNA]</scope>
    <source>
        <strain evidence="2 3">Mal4</strain>
    </source>
</reference>
<dbReference type="PROSITE" id="PS51340">
    <property type="entry name" value="MOSC"/>
    <property type="match status" value="1"/>
</dbReference>
<sequence>MNCRITSIQVGLPQTHGDPGAIDPMQKAWFSGIFKKPVAGPVEVGRVNLAGDGQADLRVHGGPDKAILGYAAAHYPAWQQELGLDDFIAGAFGENLTIEGATEPEVCVGDIWSIGETVRVQVSQPRSPCYKLGRRWKMPELPKRVLATGRSGWYFRVLQTGVIEAGCAMTLQERLYPEWTIDRVNRARYGKGASGDDIATLADLPELATSWREAFQAKRVRI</sequence>
<dbReference type="PANTHER" id="PTHR30212">
    <property type="entry name" value="PROTEIN YIIM"/>
    <property type="match status" value="1"/>
</dbReference>
<name>A0A517Z1M4_9PLAN</name>
<protein>
    <submittedName>
        <fullName evidence="2">6-N-hydroxylaminopurine resistance protein</fullName>
    </submittedName>
</protein>
<feature type="domain" description="MOSC" evidence="1">
    <location>
        <begin position="36"/>
        <end position="172"/>
    </location>
</feature>
<evidence type="ECO:0000313" key="3">
    <source>
        <dbReference type="Proteomes" id="UP000320496"/>
    </source>
</evidence>
<dbReference type="OrthoDB" id="9786134at2"/>
<dbReference type="InterPro" id="IPR052353">
    <property type="entry name" value="Benzoxazolinone_Detox_Enz"/>
</dbReference>
<keyword evidence="3" id="KW-1185">Reference proteome</keyword>
<evidence type="ECO:0000259" key="1">
    <source>
        <dbReference type="PROSITE" id="PS51340"/>
    </source>
</evidence>
<evidence type="ECO:0000313" key="2">
    <source>
        <dbReference type="EMBL" id="QDU36382.1"/>
    </source>
</evidence>
<dbReference type="EMBL" id="CP036275">
    <property type="protein sequence ID" value="QDU36382.1"/>
    <property type="molecule type" value="Genomic_DNA"/>
</dbReference>